<dbReference type="Gene3D" id="1.10.630.10">
    <property type="entry name" value="Cytochrome P450"/>
    <property type="match status" value="1"/>
</dbReference>
<reference evidence="14" key="1">
    <citation type="journal article" date="2025" name="Foods">
        <title>Unveiling the Microbial Signatures of Arabica Coffee Cherries: Insights into Ripeness Specific Diversity, Functional Traits, and Implications for Quality and Safety.</title>
        <authorList>
            <consortium name="RefSeq"/>
            <person name="Tenea G.N."/>
            <person name="Cifuentes V."/>
            <person name="Reyes P."/>
            <person name="Cevallos-Vallejos M."/>
        </authorList>
    </citation>
    <scope>NUCLEOTIDE SEQUENCE [LARGE SCALE GENOMIC DNA]</scope>
</reference>
<name>A0A6P6XEN5_COFAR</name>
<dbReference type="GO" id="GO:0020037">
    <property type="term" value="F:heme binding"/>
    <property type="evidence" value="ECO:0007669"/>
    <property type="project" value="InterPro"/>
</dbReference>
<keyword evidence="4 13" id="KW-0812">Transmembrane</keyword>
<dbReference type="SUPFAM" id="SSF48264">
    <property type="entry name" value="Cytochrome P450"/>
    <property type="match status" value="1"/>
</dbReference>
<protein>
    <submittedName>
        <fullName evidence="15">Cytochrome P450 734A1</fullName>
    </submittedName>
</protein>
<dbReference type="InterPro" id="IPR002401">
    <property type="entry name" value="Cyt_P450_E_grp-I"/>
</dbReference>
<dbReference type="GO" id="GO:0010268">
    <property type="term" value="P:brassinosteroid homeostasis"/>
    <property type="evidence" value="ECO:0007669"/>
    <property type="project" value="TreeGrafter"/>
</dbReference>
<dbReference type="OrthoDB" id="1470350at2759"/>
<dbReference type="GeneID" id="113741894"/>
<evidence type="ECO:0000256" key="4">
    <source>
        <dbReference type="ARBA" id="ARBA00022692"/>
    </source>
</evidence>
<proteinExistence type="inferred from homology"/>
<sequence length="535" mass="61245">MAETFHWFWLLLISYFLAVCVCKVLVHYWWLPRRVEYQFLQQGIKGPKYHFFLGNLQELASLMSRASSQEMPLSHNILPRVLSFYHHWKKIYGASFLVWFGHTPRLTIADPVLIRDIFVTKSEYFEKNEPPPLVKKLEGDGLLSLKGEKWAHHRKIITPAFHIKNLKLMMPMMANSMGKMLKQWSKMSSNDGKVEIEVSEWFQNLAEDVITRTAFGSSYEDGRAIYQLQAQQMVYATEAYQKVFIPGYRFLPTKKNRISWRLDKEIRKSLMKLIDKRRKNAIAKGLSEECPNDLLELMIKASLKETTKKVPNNSTSNSNTPSLMSSSSITVHDIVEECKTVFFAGKHTTSNLLTWTTILLAMHPKWQELAREEVLRVCGARDTHTEDDVATLRTLGMILNESLRLYPPAVAAIRRAKVDVELGDLRIPQGTELLIPIVAVHHDPELWGNDANEFNPARFAGGVGHAARHSMAFLPFGLGSRRCIGQNLAILQAKLAIAMILQRFSFDLSPTYQHAPTVQMLLYPQYGAPIMFQKL</sequence>
<keyword evidence="3 11" id="KW-0349">Heme</keyword>
<dbReference type="InterPro" id="IPR017972">
    <property type="entry name" value="Cyt_P450_CS"/>
</dbReference>
<keyword evidence="7 12" id="KW-0560">Oxidoreductase</keyword>
<dbReference type="GO" id="GO:0005506">
    <property type="term" value="F:iron ion binding"/>
    <property type="evidence" value="ECO:0007669"/>
    <property type="project" value="InterPro"/>
</dbReference>
<feature type="binding site" description="axial binding residue" evidence="11">
    <location>
        <position position="483"/>
    </location>
    <ligand>
        <name>heme</name>
        <dbReference type="ChEBI" id="CHEBI:30413"/>
    </ligand>
    <ligandPart>
        <name>Fe</name>
        <dbReference type="ChEBI" id="CHEBI:18248"/>
    </ligandPart>
</feature>
<dbReference type="InterPro" id="IPR036396">
    <property type="entry name" value="Cyt_P450_sf"/>
</dbReference>
<evidence type="ECO:0000256" key="2">
    <source>
        <dbReference type="ARBA" id="ARBA00010617"/>
    </source>
</evidence>
<keyword evidence="5 11" id="KW-0479">Metal-binding</keyword>
<evidence type="ECO:0000256" key="13">
    <source>
        <dbReference type="SAM" id="Phobius"/>
    </source>
</evidence>
<comment type="subcellular location">
    <subcellularLocation>
        <location evidence="1">Membrane</location>
    </subcellularLocation>
</comment>
<keyword evidence="8 11" id="KW-0408">Iron</keyword>
<dbReference type="PANTHER" id="PTHR24282:SF63">
    <property type="entry name" value="CYTOCHROME P450 734A1-LIKE"/>
    <property type="match status" value="1"/>
</dbReference>
<accession>A0A6P6XEN5</accession>
<dbReference type="RefSeq" id="XP_027125351.2">
    <property type="nucleotide sequence ID" value="XM_027269550.2"/>
</dbReference>
<dbReference type="GO" id="GO:0009753">
    <property type="term" value="P:response to jasmonic acid"/>
    <property type="evidence" value="ECO:0007669"/>
    <property type="project" value="UniProtKB-ARBA"/>
</dbReference>
<evidence type="ECO:0000256" key="12">
    <source>
        <dbReference type="RuleBase" id="RU000461"/>
    </source>
</evidence>
<dbReference type="GO" id="GO:0016705">
    <property type="term" value="F:oxidoreductase activity, acting on paired donors, with incorporation or reduction of molecular oxygen"/>
    <property type="evidence" value="ECO:0007669"/>
    <property type="project" value="InterPro"/>
</dbReference>
<keyword evidence="10 13" id="KW-0472">Membrane</keyword>
<dbReference type="PRINTS" id="PR00385">
    <property type="entry name" value="P450"/>
</dbReference>
<organism evidence="14 15">
    <name type="scientific">Coffea arabica</name>
    <name type="common">Arabian coffee</name>
    <dbReference type="NCBI Taxonomy" id="13443"/>
    <lineage>
        <taxon>Eukaryota</taxon>
        <taxon>Viridiplantae</taxon>
        <taxon>Streptophyta</taxon>
        <taxon>Embryophyta</taxon>
        <taxon>Tracheophyta</taxon>
        <taxon>Spermatophyta</taxon>
        <taxon>Magnoliopsida</taxon>
        <taxon>eudicotyledons</taxon>
        <taxon>Gunneridae</taxon>
        <taxon>Pentapetalae</taxon>
        <taxon>asterids</taxon>
        <taxon>lamiids</taxon>
        <taxon>Gentianales</taxon>
        <taxon>Rubiaceae</taxon>
        <taxon>Ixoroideae</taxon>
        <taxon>Gardenieae complex</taxon>
        <taxon>Bertiereae - Coffeeae clade</taxon>
        <taxon>Coffeeae</taxon>
        <taxon>Coffea</taxon>
    </lineage>
</organism>
<dbReference type="InterPro" id="IPR001128">
    <property type="entry name" value="Cyt_P450"/>
</dbReference>
<feature type="transmembrane region" description="Helical" evidence="13">
    <location>
        <begin position="6"/>
        <end position="31"/>
    </location>
</feature>
<evidence type="ECO:0000256" key="8">
    <source>
        <dbReference type="ARBA" id="ARBA00023004"/>
    </source>
</evidence>
<evidence type="ECO:0000256" key="9">
    <source>
        <dbReference type="ARBA" id="ARBA00023033"/>
    </source>
</evidence>
<evidence type="ECO:0000313" key="15">
    <source>
        <dbReference type="RefSeq" id="XP_027125351.2"/>
    </source>
</evidence>
<dbReference type="InterPro" id="IPR050665">
    <property type="entry name" value="Cytochrome_P450_Monooxygen"/>
</dbReference>
<evidence type="ECO:0000313" key="14">
    <source>
        <dbReference type="Proteomes" id="UP001652660"/>
    </source>
</evidence>
<dbReference type="GO" id="GO:0016131">
    <property type="term" value="P:brassinosteroid metabolic process"/>
    <property type="evidence" value="ECO:0007669"/>
    <property type="project" value="TreeGrafter"/>
</dbReference>
<evidence type="ECO:0000256" key="10">
    <source>
        <dbReference type="ARBA" id="ARBA00023136"/>
    </source>
</evidence>
<dbReference type="PROSITE" id="PS00086">
    <property type="entry name" value="CYTOCHROME_P450"/>
    <property type="match status" value="1"/>
</dbReference>
<dbReference type="PRINTS" id="PR00463">
    <property type="entry name" value="EP450I"/>
</dbReference>
<dbReference type="Proteomes" id="UP001652660">
    <property type="component" value="Chromosome 4e"/>
</dbReference>
<keyword evidence="14" id="KW-1185">Reference proteome</keyword>
<dbReference type="GO" id="GO:0009820">
    <property type="term" value="P:alkaloid metabolic process"/>
    <property type="evidence" value="ECO:0007669"/>
    <property type="project" value="UniProtKB-ARBA"/>
</dbReference>
<comment type="similarity">
    <text evidence="2 12">Belongs to the cytochrome P450 family.</text>
</comment>
<evidence type="ECO:0000256" key="6">
    <source>
        <dbReference type="ARBA" id="ARBA00022989"/>
    </source>
</evidence>
<keyword evidence="6 13" id="KW-1133">Transmembrane helix</keyword>
<dbReference type="GO" id="GO:0016020">
    <property type="term" value="C:membrane"/>
    <property type="evidence" value="ECO:0007669"/>
    <property type="project" value="UniProtKB-SubCell"/>
</dbReference>
<dbReference type="GO" id="GO:0004497">
    <property type="term" value="F:monooxygenase activity"/>
    <property type="evidence" value="ECO:0007669"/>
    <property type="project" value="UniProtKB-KW"/>
</dbReference>
<evidence type="ECO:0000256" key="1">
    <source>
        <dbReference type="ARBA" id="ARBA00004370"/>
    </source>
</evidence>
<evidence type="ECO:0000256" key="7">
    <source>
        <dbReference type="ARBA" id="ARBA00023002"/>
    </source>
</evidence>
<dbReference type="Pfam" id="PF00067">
    <property type="entry name" value="p450"/>
    <property type="match status" value="1"/>
</dbReference>
<evidence type="ECO:0000256" key="5">
    <source>
        <dbReference type="ARBA" id="ARBA00022723"/>
    </source>
</evidence>
<evidence type="ECO:0000256" key="11">
    <source>
        <dbReference type="PIRSR" id="PIRSR602401-1"/>
    </source>
</evidence>
<evidence type="ECO:0000256" key="3">
    <source>
        <dbReference type="ARBA" id="ARBA00022617"/>
    </source>
</evidence>
<gene>
    <name evidence="15" type="primary">LOC113741894</name>
</gene>
<reference evidence="15" key="2">
    <citation type="submission" date="2025-08" db="UniProtKB">
        <authorList>
            <consortium name="RefSeq"/>
        </authorList>
    </citation>
    <scope>IDENTIFICATION</scope>
    <source>
        <tissue evidence="15">Leaves</tissue>
    </source>
</reference>
<comment type="cofactor">
    <cofactor evidence="11">
        <name>heme</name>
        <dbReference type="ChEBI" id="CHEBI:30413"/>
    </cofactor>
</comment>
<dbReference type="AlphaFoldDB" id="A0A6P6XEN5"/>
<keyword evidence="9 12" id="KW-0503">Monooxygenase</keyword>
<dbReference type="PANTHER" id="PTHR24282">
    <property type="entry name" value="CYTOCHROME P450 FAMILY MEMBER"/>
    <property type="match status" value="1"/>
</dbReference>